<dbReference type="PANTHER" id="PTHR21666">
    <property type="entry name" value="PEPTIDASE-RELATED"/>
    <property type="match status" value="1"/>
</dbReference>
<dbReference type="InterPro" id="IPR011055">
    <property type="entry name" value="Dup_hybrid_motif"/>
</dbReference>
<name>A0A2U1CKK8_9BURK</name>
<dbReference type="CDD" id="cd12797">
    <property type="entry name" value="M23_peptidase"/>
    <property type="match status" value="1"/>
</dbReference>
<evidence type="ECO:0000313" key="3">
    <source>
        <dbReference type="Proteomes" id="UP000246145"/>
    </source>
</evidence>
<dbReference type="InterPro" id="IPR050570">
    <property type="entry name" value="Cell_wall_metabolism_enzyme"/>
</dbReference>
<reference evidence="2 3" key="1">
    <citation type="submission" date="2018-04" db="EMBL/GenBank/DDBJ databases">
        <title>Genomic Encyclopedia of Type Strains, Phase IV (KMG-IV): sequencing the most valuable type-strain genomes for metagenomic binning, comparative biology and taxonomic classification.</title>
        <authorList>
            <person name="Goeker M."/>
        </authorList>
    </citation>
    <scope>NUCLEOTIDE SEQUENCE [LARGE SCALE GENOMIC DNA]</scope>
    <source>
        <strain evidence="2 3">DSM 10065</strain>
    </source>
</reference>
<comment type="caution">
    <text evidence="2">The sequence shown here is derived from an EMBL/GenBank/DDBJ whole genome shotgun (WGS) entry which is preliminary data.</text>
</comment>
<keyword evidence="3" id="KW-1185">Reference proteome</keyword>
<dbReference type="PANTHER" id="PTHR21666:SF291">
    <property type="entry name" value="STAGE II SPORULATION PROTEIN Q"/>
    <property type="match status" value="1"/>
</dbReference>
<dbReference type="Pfam" id="PF01551">
    <property type="entry name" value="Peptidase_M23"/>
    <property type="match status" value="1"/>
</dbReference>
<feature type="domain" description="M23ase beta-sheet core" evidence="1">
    <location>
        <begin position="209"/>
        <end position="303"/>
    </location>
</feature>
<evidence type="ECO:0000259" key="1">
    <source>
        <dbReference type="Pfam" id="PF01551"/>
    </source>
</evidence>
<dbReference type="GO" id="GO:0004222">
    <property type="term" value="F:metalloendopeptidase activity"/>
    <property type="evidence" value="ECO:0007669"/>
    <property type="project" value="TreeGrafter"/>
</dbReference>
<accession>A0A2U1CKK8</accession>
<evidence type="ECO:0000313" key="2">
    <source>
        <dbReference type="EMBL" id="PVY61537.1"/>
    </source>
</evidence>
<dbReference type="STRING" id="1231391.GCA_000308195_02389"/>
<dbReference type="FunFam" id="2.70.70.10:FF:000006">
    <property type="entry name" value="M23 family peptidase"/>
    <property type="match status" value="1"/>
</dbReference>
<gene>
    <name evidence="2" type="ORF">C7440_2261</name>
</gene>
<protein>
    <submittedName>
        <fullName evidence="2">Peptidase M23-like protein</fullName>
    </submittedName>
</protein>
<dbReference type="InterPro" id="IPR016047">
    <property type="entry name" value="M23ase_b-sheet_dom"/>
</dbReference>
<dbReference type="Proteomes" id="UP000246145">
    <property type="component" value="Unassembled WGS sequence"/>
</dbReference>
<sequence>MRVVLTKGRPTDSNAKGLRAPIAALLAVLTLGMSAGAGAWVYSRYAQDHITVSSSLDLYSANLARESEYSRGQVEVLAAKLGDLQAKIIEMDGLSRRVAENAGIPYTDPEIQAGLDQAAPPVMDYIGDAEQAPRKHKMSLEPGSSLDVRLDSLQQEVNRQREWFRMMDLALTRRAGVEASLPSLMPVNYPYLSSSFGWRRHPISGRHVMHEGLDFAAPKGSPIFAASGGVVTAAGYRSGYGNMVEIYHGNDLVTRYAHASKIKVKAGDIVERGQEIAKVGSTGHSTGPHLHFEVRMAGHPLDPVLFLEKQKADPTLLTDASGHLAAEASKVR</sequence>
<dbReference type="EMBL" id="QEKO01000003">
    <property type="protein sequence ID" value="PVY61537.1"/>
    <property type="molecule type" value="Genomic_DNA"/>
</dbReference>
<proteinExistence type="predicted"/>
<organism evidence="2 3">
    <name type="scientific">Pusillimonas noertemannii</name>
    <dbReference type="NCBI Taxonomy" id="305977"/>
    <lineage>
        <taxon>Bacteria</taxon>
        <taxon>Pseudomonadati</taxon>
        <taxon>Pseudomonadota</taxon>
        <taxon>Betaproteobacteria</taxon>
        <taxon>Burkholderiales</taxon>
        <taxon>Alcaligenaceae</taxon>
        <taxon>Pusillimonas</taxon>
    </lineage>
</organism>
<dbReference type="SUPFAM" id="SSF51261">
    <property type="entry name" value="Duplicated hybrid motif"/>
    <property type="match status" value="1"/>
</dbReference>
<dbReference type="AlphaFoldDB" id="A0A2U1CKK8"/>
<dbReference type="Gene3D" id="2.70.70.10">
    <property type="entry name" value="Glucose Permease (Domain IIA)"/>
    <property type="match status" value="1"/>
</dbReference>